<dbReference type="Proteomes" id="UP000712600">
    <property type="component" value="Unassembled WGS sequence"/>
</dbReference>
<evidence type="ECO:0000313" key="3">
    <source>
        <dbReference type="Proteomes" id="UP000712600"/>
    </source>
</evidence>
<reference evidence="2" key="1">
    <citation type="submission" date="2019-12" db="EMBL/GenBank/DDBJ databases">
        <title>Genome sequencing and annotation of Brassica cretica.</title>
        <authorList>
            <person name="Studholme D.J."/>
            <person name="Sarris P."/>
        </authorList>
    </citation>
    <scope>NUCLEOTIDE SEQUENCE</scope>
    <source>
        <strain evidence="2">PFS-109/04</strain>
        <tissue evidence="2">Leaf</tissue>
    </source>
</reference>
<comment type="caution">
    <text evidence="2">The sequence shown here is derived from an EMBL/GenBank/DDBJ whole genome shotgun (WGS) entry which is preliminary data.</text>
</comment>
<evidence type="ECO:0000313" key="2">
    <source>
        <dbReference type="EMBL" id="KAF3603172.1"/>
    </source>
</evidence>
<evidence type="ECO:0000256" key="1">
    <source>
        <dbReference type="SAM" id="MobiDB-lite"/>
    </source>
</evidence>
<proteinExistence type="predicted"/>
<organism evidence="2 3">
    <name type="scientific">Brassica cretica</name>
    <name type="common">Mustard</name>
    <dbReference type="NCBI Taxonomy" id="69181"/>
    <lineage>
        <taxon>Eukaryota</taxon>
        <taxon>Viridiplantae</taxon>
        <taxon>Streptophyta</taxon>
        <taxon>Embryophyta</taxon>
        <taxon>Tracheophyta</taxon>
        <taxon>Spermatophyta</taxon>
        <taxon>Magnoliopsida</taxon>
        <taxon>eudicotyledons</taxon>
        <taxon>Gunneridae</taxon>
        <taxon>Pentapetalae</taxon>
        <taxon>rosids</taxon>
        <taxon>malvids</taxon>
        <taxon>Brassicales</taxon>
        <taxon>Brassicaceae</taxon>
        <taxon>Brassiceae</taxon>
        <taxon>Brassica</taxon>
    </lineage>
</organism>
<gene>
    <name evidence="2" type="ORF">F2Q69_00034893</name>
</gene>
<dbReference type="AlphaFoldDB" id="A0A8S9SMF5"/>
<protein>
    <submittedName>
        <fullName evidence="2">Uncharacterized protein</fullName>
    </submittedName>
</protein>
<sequence length="95" mass="10534">MAIGAHSFSAVDPDDDERGRATTVARRRTETQKPEKQSHDGDIDATEEAWSRWGFSVVSADSGDSRDDLKTEERGAELRLGGVAVTVHIEKPRRR</sequence>
<dbReference type="EMBL" id="QGKX02000004">
    <property type="protein sequence ID" value="KAF3603172.1"/>
    <property type="molecule type" value="Genomic_DNA"/>
</dbReference>
<name>A0A8S9SMF5_BRACR</name>
<feature type="compositionally biased region" description="Basic and acidic residues" evidence="1">
    <location>
        <begin position="27"/>
        <end position="42"/>
    </location>
</feature>
<accession>A0A8S9SMF5</accession>
<feature type="region of interest" description="Disordered" evidence="1">
    <location>
        <begin position="1"/>
        <end position="47"/>
    </location>
</feature>